<dbReference type="InterPro" id="IPR033940">
    <property type="entry name" value="IPMI_Swivel"/>
</dbReference>
<dbReference type="SUPFAM" id="SSF52016">
    <property type="entry name" value="LeuD/IlvD-like"/>
    <property type="match status" value="1"/>
</dbReference>
<evidence type="ECO:0000256" key="8">
    <source>
        <dbReference type="ARBA" id="ARBA00022605"/>
    </source>
</evidence>
<dbReference type="InterPro" id="IPR000573">
    <property type="entry name" value="AconitaseA/IPMdHydase_ssu_swvl"/>
</dbReference>
<dbReference type="AlphaFoldDB" id="A0A381NI57"/>
<keyword evidence="8" id="KW-0028">Amino-acid biosynthesis</keyword>
<evidence type="ECO:0000256" key="11">
    <source>
        <dbReference type="ARBA" id="ARBA00031631"/>
    </source>
</evidence>
<dbReference type="Pfam" id="PF00694">
    <property type="entry name" value="Aconitase_C"/>
    <property type="match status" value="1"/>
</dbReference>
<dbReference type="GO" id="GO:0009316">
    <property type="term" value="C:3-isopropylmalate dehydratase complex"/>
    <property type="evidence" value="ECO:0007669"/>
    <property type="project" value="InterPro"/>
</dbReference>
<evidence type="ECO:0000256" key="7">
    <source>
        <dbReference type="ARBA" id="ARBA00022430"/>
    </source>
</evidence>
<dbReference type="PANTHER" id="PTHR43345">
    <property type="entry name" value="3-ISOPROPYLMALATE DEHYDRATASE SMALL SUBUNIT 2-RELATED-RELATED"/>
    <property type="match status" value="1"/>
</dbReference>
<dbReference type="GO" id="GO:0003861">
    <property type="term" value="F:3-isopropylmalate dehydratase activity"/>
    <property type="evidence" value="ECO:0007669"/>
    <property type="project" value="UniProtKB-EC"/>
</dbReference>
<evidence type="ECO:0000256" key="3">
    <source>
        <dbReference type="ARBA" id="ARBA00004729"/>
    </source>
</evidence>
<reference evidence="14" key="1">
    <citation type="submission" date="2018-05" db="EMBL/GenBank/DDBJ databases">
        <authorList>
            <person name="Lanie J.A."/>
            <person name="Ng W.-L."/>
            <person name="Kazmierczak K.M."/>
            <person name="Andrzejewski T.M."/>
            <person name="Davidsen T.M."/>
            <person name="Wayne K.J."/>
            <person name="Tettelin H."/>
            <person name="Glass J.I."/>
            <person name="Rusch D."/>
            <person name="Podicherti R."/>
            <person name="Tsui H.-C.T."/>
            <person name="Winkler M.E."/>
        </authorList>
    </citation>
    <scope>NUCLEOTIDE SEQUENCE</scope>
</reference>
<comment type="similarity">
    <text evidence="4">Belongs to the LeuD family. LeuD type 1 subfamily.</text>
</comment>
<dbReference type="CDD" id="cd01577">
    <property type="entry name" value="IPMI_Swivel"/>
    <property type="match status" value="1"/>
</dbReference>
<dbReference type="EMBL" id="UINC01000366">
    <property type="protein sequence ID" value="SUZ54079.1"/>
    <property type="molecule type" value="Genomic_DNA"/>
</dbReference>
<gene>
    <name evidence="14" type="ORF">METZ01_LOCUS6933</name>
</gene>
<evidence type="ECO:0000313" key="14">
    <source>
        <dbReference type="EMBL" id="SUZ54079.1"/>
    </source>
</evidence>
<keyword evidence="10" id="KW-0100">Branched-chain amino acid biosynthesis</keyword>
<evidence type="ECO:0000259" key="13">
    <source>
        <dbReference type="Pfam" id="PF00694"/>
    </source>
</evidence>
<dbReference type="Gene3D" id="3.20.19.10">
    <property type="entry name" value="Aconitase, domain 4"/>
    <property type="match status" value="1"/>
</dbReference>
<comment type="function">
    <text evidence="2">Catalyzes the isomerization between 2-isopropylmalate and 3-isopropylmalate, via the formation of 2-isopropylmaleate.</text>
</comment>
<dbReference type="PANTHER" id="PTHR43345:SF5">
    <property type="entry name" value="3-ISOPROPYLMALATE DEHYDRATASE SMALL SUBUNIT"/>
    <property type="match status" value="1"/>
</dbReference>
<organism evidence="14">
    <name type="scientific">marine metagenome</name>
    <dbReference type="NCBI Taxonomy" id="408172"/>
    <lineage>
        <taxon>unclassified sequences</taxon>
        <taxon>metagenomes</taxon>
        <taxon>ecological metagenomes</taxon>
    </lineage>
</organism>
<name>A0A381NI57_9ZZZZ</name>
<dbReference type="InterPro" id="IPR050075">
    <property type="entry name" value="LeuD"/>
</dbReference>
<sequence>MEPFRVHTGVVAPLDQADIDTDQIIPKQFLKSVSREGYGDFLFHDWRTEESGAINPAFILNRDPYKGASILLAGSNFGCGSSREHAAWALKDFGFRAILAPSFADIFRENADQNGLAALCLEESVVRELLARAHNEAPLRLTVDLEQCTVADSGTLIASFEIDDFRKMCLLEGLDRIGLTLRQAEAISSFEQQRWPNRPEVASESF</sequence>
<evidence type="ECO:0000256" key="1">
    <source>
        <dbReference type="ARBA" id="ARBA00000491"/>
    </source>
</evidence>
<dbReference type="HAMAP" id="MF_01031">
    <property type="entry name" value="LeuD_type1"/>
    <property type="match status" value="1"/>
</dbReference>
<accession>A0A381NI57</accession>
<dbReference type="NCBIfam" id="NF002458">
    <property type="entry name" value="PRK01641.1"/>
    <property type="match status" value="1"/>
</dbReference>
<dbReference type="GO" id="GO:0009098">
    <property type="term" value="P:L-leucine biosynthetic process"/>
    <property type="evidence" value="ECO:0007669"/>
    <property type="project" value="UniProtKB-UniPathway"/>
</dbReference>
<comment type="pathway">
    <text evidence="3">Amino-acid biosynthesis; L-leucine biosynthesis; L-leucine from 3-methyl-2-oxobutanoate: step 2/4.</text>
</comment>
<evidence type="ECO:0000256" key="4">
    <source>
        <dbReference type="ARBA" id="ARBA00009845"/>
    </source>
</evidence>
<keyword evidence="7" id="KW-0432">Leucine biosynthesis</keyword>
<dbReference type="EC" id="4.2.1.33" evidence="6"/>
<protein>
    <recommendedName>
        <fullName evidence="6">3-isopropylmalate dehydratase</fullName>
        <ecNumber evidence="6">4.2.1.33</ecNumber>
    </recommendedName>
    <alternativeName>
        <fullName evidence="11">Alpha-IPM isomerase</fullName>
    </alternativeName>
    <alternativeName>
        <fullName evidence="12">Isopropylmalate isomerase</fullName>
    </alternativeName>
</protein>
<evidence type="ECO:0000256" key="10">
    <source>
        <dbReference type="ARBA" id="ARBA00023304"/>
    </source>
</evidence>
<dbReference type="NCBIfam" id="TIGR00171">
    <property type="entry name" value="leuD"/>
    <property type="match status" value="1"/>
</dbReference>
<evidence type="ECO:0000256" key="9">
    <source>
        <dbReference type="ARBA" id="ARBA00023239"/>
    </source>
</evidence>
<proteinExistence type="inferred from homology"/>
<evidence type="ECO:0000256" key="12">
    <source>
        <dbReference type="ARBA" id="ARBA00033368"/>
    </source>
</evidence>
<dbReference type="InterPro" id="IPR015928">
    <property type="entry name" value="Aconitase/3IPM_dehydase_swvl"/>
</dbReference>
<evidence type="ECO:0000256" key="2">
    <source>
        <dbReference type="ARBA" id="ARBA00002695"/>
    </source>
</evidence>
<dbReference type="FunFam" id="3.20.19.10:FF:000003">
    <property type="entry name" value="3-isopropylmalate dehydratase small subunit"/>
    <property type="match status" value="1"/>
</dbReference>
<dbReference type="UniPathway" id="UPA00048">
    <property type="reaction ID" value="UER00071"/>
</dbReference>
<dbReference type="InterPro" id="IPR004431">
    <property type="entry name" value="3-IsopropMal_deHydase_ssu"/>
</dbReference>
<comment type="catalytic activity">
    <reaction evidence="1">
        <text>(2R,3S)-3-isopropylmalate = (2S)-2-isopropylmalate</text>
        <dbReference type="Rhea" id="RHEA:32287"/>
        <dbReference type="ChEBI" id="CHEBI:1178"/>
        <dbReference type="ChEBI" id="CHEBI:35121"/>
        <dbReference type="EC" id="4.2.1.33"/>
    </reaction>
</comment>
<comment type="subunit">
    <text evidence="5">Heterodimer of LeuC and LeuD.</text>
</comment>
<evidence type="ECO:0000256" key="5">
    <source>
        <dbReference type="ARBA" id="ARBA00011271"/>
    </source>
</evidence>
<feature type="domain" description="Aconitase A/isopropylmalate dehydratase small subunit swivel" evidence="13">
    <location>
        <begin position="1"/>
        <end position="122"/>
    </location>
</feature>
<evidence type="ECO:0000256" key="6">
    <source>
        <dbReference type="ARBA" id="ARBA00011998"/>
    </source>
</evidence>
<keyword evidence="9" id="KW-0456">Lyase</keyword>